<feature type="chain" id="PRO_5020789796" evidence="1">
    <location>
        <begin position="35"/>
        <end position="227"/>
    </location>
</feature>
<keyword evidence="1" id="KW-0732">Signal</keyword>
<keyword evidence="3" id="KW-1185">Reference proteome</keyword>
<sequence>MAFSRHSAHFIFRSATCSAGLAAALAAFTLPATAQTPCPPPAGATVDRCLVGAWIGTNNAMTKLIEGFERMGAADLITDMTADMSHTVAVRVFDDGFFSTIPFNRNLEMQDFDDRTGDITITQFDLRVDTATGYYWTEGDRLKFCSSGGTAIFGATVSGPEGSSSMTMPVPGGGDFVPDMTYTCSGDEFSMTVALPQPIGDVDYFLQRVDPARLPEELADILRPDGG</sequence>
<dbReference type="AlphaFoldDB" id="A0A4R0PFE0"/>
<comment type="caution">
    <text evidence="2">The sequence shown here is derived from an EMBL/GenBank/DDBJ whole genome shotgun (WGS) entry which is preliminary data.</text>
</comment>
<dbReference type="RefSeq" id="WP_131567290.1">
    <property type="nucleotide sequence ID" value="NZ_JAINFK010000004.1"/>
</dbReference>
<feature type="signal peptide" evidence="1">
    <location>
        <begin position="1"/>
        <end position="34"/>
    </location>
</feature>
<gene>
    <name evidence="2" type="ORF">E0D97_07170</name>
</gene>
<name>A0A4R0PFE0_9HYPH</name>
<evidence type="ECO:0000313" key="3">
    <source>
        <dbReference type="Proteomes" id="UP000291301"/>
    </source>
</evidence>
<proteinExistence type="predicted"/>
<dbReference type="Proteomes" id="UP000291301">
    <property type="component" value="Unassembled WGS sequence"/>
</dbReference>
<accession>A0A4R0PFE0</accession>
<evidence type="ECO:0000313" key="2">
    <source>
        <dbReference type="EMBL" id="TCD15309.1"/>
    </source>
</evidence>
<organism evidence="2 3">
    <name type="scientific">Oricola cellulosilytica</name>
    <dbReference type="NCBI Taxonomy" id="1429082"/>
    <lineage>
        <taxon>Bacteria</taxon>
        <taxon>Pseudomonadati</taxon>
        <taxon>Pseudomonadota</taxon>
        <taxon>Alphaproteobacteria</taxon>
        <taxon>Hyphomicrobiales</taxon>
        <taxon>Ahrensiaceae</taxon>
        <taxon>Oricola</taxon>
    </lineage>
</organism>
<evidence type="ECO:0000256" key="1">
    <source>
        <dbReference type="SAM" id="SignalP"/>
    </source>
</evidence>
<protein>
    <submittedName>
        <fullName evidence="2">Uncharacterized protein</fullName>
    </submittedName>
</protein>
<reference evidence="2 3" key="1">
    <citation type="journal article" date="2015" name="Antonie Van Leeuwenhoek">
        <title>Oricola cellulosilytica gen. nov., sp. nov., a cellulose-degrading bacterium of the family Phyllobacteriaceae isolated from surface seashore water, and emended descriptions of Mesorhizobium loti and Phyllobacterium myrsinacearum.</title>
        <authorList>
            <person name="Hameed A."/>
            <person name="Shahina M."/>
            <person name="Lai W.A."/>
            <person name="Lin S.Y."/>
            <person name="Young L.S."/>
            <person name="Liu Y.C."/>
            <person name="Hsu Y.H."/>
            <person name="Young C.C."/>
        </authorList>
    </citation>
    <scope>NUCLEOTIDE SEQUENCE [LARGE SCALE GENOMIC DNA]</scope>
    <source>
        <strain evidence="2 3">KCTC 52183</strain>
    </source>
</reference>
<dbReference type="EMBL" id="SJST01000002">
    <property type="protein sequence ID" value="TCD15309.1"/>
    <property type="molecule type" value="Genomic_DNA"/>
</dbReference>
<dbReference type="OrthoDB" id="7739394at2"/>